<keyword evidence="5" id="KW-0732">Signal</keyword>
<dbReference type="EMBL" id="JABTTQ020000001">
    <property type="protein sequence ID" value="KAK6163551.1"/>
    <property type="molecule type" value="Genomic_DNA"/>
</dbReference>
<feature type="transmembrane region" description="Helical" evidence="10">
    <location>
        <begin position="510"/>
        <end position="529"/>
    </location>
</feature>
<feature type="transmembrane region" description="Helical" evidence="10">
    <location>
        <begin position="320"/>
        <end position="338"/>
    </location>
</feature>
<evidence type="ECO:0000256" key="3">
    <source>
        <dbReference type="ARBA" id="ARBA00005227"/>
    </source>
</evidence>
<keyword evidence="9 10" id="KW-0472">Membrane</keyword>
<keyword evidence="4 10" id="KW-0812">Transmembrane</keyword>
<keyword evidence="12" id="KW-1185">Reference proteome</keyword>
<reference evidence="11 12" key="1">
    <citation type="journal article" date="2021" name="Comput. Struct. Biotechnol. J.">
        <title>De novo genome assembly of the potent medicinal plant Rehmannia glutinosa using nanopore technology.</title>
        <authorList>
            <person name="Ma L."/>
            <person name="Dong C."/>
            <person name="Song C."/>
            <person name="Wang X."/>
            <person name="Zheng X."/>
            <person name="Niu Y."/>
            <person name="Chen S."/>
            <person name="Feng W."/>
        </authorList>
    </citation>
    <scope>NUCLEOTIDE SEQUENCE [LARGE SCALE GENOMIC DNA]</scope>
    <source>
        <strain evidence="11">DH-2019</strain>
    </source>
</reference>
<feature type="transmembrane region" description="Helical" evidence="10">
    <location>
        <begin position="219"/>
        <end position="241"/>
    </location>
</feature>
<organism evidence="11 12">
    <name type="scientific">Rehmannia glutinosa</name>
    <name type="common">Chinese foxglove</name>
    <dbReference type="NCBI Taxonomy" id="99300"/>
    <lineage>
        <taxon>Eukaryota</taxon>
        <taxon>Viridiplantae</taxon>
        <taxon>Streptophyta</taxon>
        <taxon>Embryophyta</taxon>
        <taxon>Tracheophyta</taxon>
        <taxon>Spermatophyta</taxon>
        <taxon>Magnoliopsida</taxon>
        <taxon>eudicotyledons</taxon>
        <taxon>Gunneridae</taxon>
        <taxon>Pentapetalae</taxon>
        <taxon>asterids</taxon>
        <taxon>lamiids</taxon>
        <taxon>Lamiales</taxon>
        <taxon>Orobanchaceae</taxon>
        <taxon>Rehmannieae</taxon>
        <taxon>Rehmannia</taxon>
    </lineage>
</organism>
<dbReference type="Proteomes" id="UP001318860">
    <property type="component" value="Unassembled WGS sequence"/>
</dbReference>
<feature type="transmembrane region" description="Helical" evidence="10">
    <location>
        <begin position="442"/>
        <end position="466"/>
    </location>
</feature>
<accession>A0ABR0XWG8</accession>
<feature type="transmembrane region" description="Helical" evidence="10">
    <location>
        <begin position="280"/>
        <end position="308"/>
    </location>
</feature>
<protein>
    <recommendedName>
        <fullName evidence="10">Transmembrane 9 superfamily member</fullName>
    </recommendedName>
</protein>
<keyword evidence="8" id="KW-0333">Golgi apparatus</keyword>
<evidence type="ECO:0000256" key="1">
    <source>
        <dbReference type="ARBA" id="ARBA00004337"/>
    </source>
</evidence>
<evidence type="ECO:0000256" key="8">
    <source>
        <dbReference type="ARBA" id="ARBA00023034"/>
    </source>
</evidence>
<evidence type="ECO:0000313" key="12">
    <source>
        <dbReference type="Proteomes" id="UP001318860"/>
    </source>
</evidence>
<dbReference type="Pfam" id="PF02990">
    <property type="entry name" value="EMP70"/>
    <property type="match status" value="1"/>
</dbReference>
<evidence type="ECO:0000256" key="7">
    <source>
        <dbReference type="ARBA" id="ARBA00022989"/>
    </source>
</evidence>
<proteinExistence type="inferred from homology"/>
<dbReference type="PANTHER" id="PTHR10766:SF119">
    <property type="entry name" value="TRANSMEMBRANE 9 SUPERFAMILY MEMBER 5"/>
    <property type="match status" value="1"/>
</dbReference>
<keyword evidence="6" id="KW-0967">Endosome</keyword>
<name>A0ABR0XWG8_REHGL</name>
<keyword evidence="7 10" id="KW-1133">Transmembrane helix</keyword>
<evidence type="ECO:0000256" key="6">
    <source>
        <dbReference type="ARBA" id="ARBA00022753"/>
    </source>
</evidence>
<evidence type="ECO:0000256" key="9">
    <source>
        <dbReference type="ARBA" id="ARBA00023136"/>
    </source>
</evidence>
<feature type="transmembrane region" description="Helical" evidence="10">
    <location>
        <begin position="541"/>
        <end position="569"/>
    </location>
</feature>
<evidence type="ECO:0000313" key="11">
    <source>
        <dbReference type="EMBL" id="KAK6163551.1"/>
    </source>
</evidence>
<comment type="subcellular location">
    <subcellularLocation>
        <location evidence="1">Endosome membrane</location>
        <topology evidence="1">Multi-pass membrane protein</topology>
    </subcellularLocation>
    <subcellularLocation>
        <location evidence="2">Golgi apparatus membrane</location>
        <topology evidence="2">Multi-pass membrane protein</topology>
    </subcellularLocation>
</comment>
<evidence type="ECO:0000256" key="2">
    <source>
        <dbReference type="ARBA" id="ARBA00004653"/>
    </source>
</evidence>
<dbReference type="InterPro" id="IPR004240">
    <property type="entry name" value="EMP70"/>
</dbReference>
<comment type="caution">
    <text evidence="11">The sequence shown here is derived from an EMBL/GenBank/DDBJ whole genome shotgun (WGS) entry which is preliminary data.</text>
</comment>
<dbReference type="CDD" id="cd22645">
    <property type="entry name" value="BIC1_CID"/>
    <property type="match status" value="1"/>
</dbReference>
<feature type="transmembrane region" description="Helical" evidence="10">
    <location>
        <begin position="381"/>
        <end position="403"/>
    </location>
</feature>
<evidence type="ECO:0000256" key="5">
    <source>
        <dbReference type="ARBA" id="ARBA00022729"/>
    </source>
</evidence>
<evidence type="ECO:0000256" key="10">
    <source>
        <dbReference type="RuleBase" id="RU363079"/>
    </source>
</evidence>
<comment type="similarity">
    <text evidence="3 10">Belongs to the nonaspanin (TM9SF) (TC 9.A.2) family.</text>
</comment>
<feature type="transmembrane region" description="Helical" evidence="10">
    <location>
        <begin position="350"/>
        <end position="375"/>
    </location>
</feature>
<gene>
    <name evidence="11" type="ORF">DH2020_000415</name>
</gene>
<sequence length="654" mass="73731">MGHIKKIALEACDRAYDSQLIRVFDHRVESYFDIPDGLCSETYKYYELAFCRPDKVLEKKEGLGEVLNGDRLANALYDLKFAVNNTGAVLCQQKLNRGDVAKFRDAIINDFYYQMYYDDLPLWAFIGKVEDGSLTVDGKGPKYFLFTHVQFDALYNGNQVIEIHAFSDPSHVVDVTEDIDVKVEFTYSIIWNGTSTPYKNRMDRFSGASLLPVLHQTHLFSFLNSIVILILLLGLLTVLFMRHLKNDLRKWSIGDEDEEKEVGWKYIHGDVFRCPTNLPLFSAVLGCGTQLLIMVFVLFVLAFVGVFYPYSRGALSSSIFISYTLTSAAAGYTSASFCSQYAETGWERSVFLAGILFVGPFISTAFILNILATYFSATAALPLGTIFVIFLIHALVAFPLIVLGGVTGHRYKSDLQSSPVTKKSPREIPSLAWYRKTPAQMFLAGLLPFSAIVLELHNLCATIWGYKIYTSPGILFITFVILIILTALLSVGLTYFQLTVEDHEWWWRSVLRGGSTAIFMFTYCIYFFFKSNMSGILQTSLFFGYSACLCYAFFLMLGAVSFQASLLFVRRIYFAVKRPGNEPAGGEKVMRRWKEVSVGGRIVIPETWGQEDLLKDWIDYSTFDKLLAPKGVGLAREALVAEVRRGCGMSNLRV</sequence>
<dbReference type="PANTHER" id="PTHR10766">
    <property type="entry name" value="TRANSMEMBRANE 9 SUPERFAMILY PROTEIN"/>
    <property type="match status" value="1"/>
</dbReference>
<feature type="transmembrane region" description="Helical" evidence="10">
    <location>
        <begin position="472"/>
        <end position="498"/>
    </location>
</feature>
<evidence type="ECO:0000256" key="4">
    <source>
        <dbReference type="ARBA" id="ARBA00022692"/>
    </source>
</evidence>